<protein>
    <submittedName>
        <fullName evidence="1">Uncharacterized protein</fullName>
    </submittedName>
</protein>
<proteinExistence type="predicted"/>
<gene>
    <name evidence="1" type="ORF">AOZ06_04085</name>
</gene>
<evidence type="ECO:0000313" key="2">
    <source>
        <dbReference type="Proteomes" id="UP000063699"/>
    </source>
</evidence>
<keyword evidence="2" id="KW-1185">Reference proteome</keyword>
<dbReference type="EMBL" id="CP012752">
    <property type="protein sequence ID" value="ALG06216.1"/>
    <property type="molecule type" value="Genomic_DNA"/>
</dbReference>
<sequence length="129" mass="14632">MEYIPTAVNYTVTIWSEKIEIESADRVSSCLISATLKHLPSREAQKMYSSGDRILIQFIQVTKDNASDGLVIRERIKYPFVPSSGISKFRSNVPTLFVARHSCRNDDTEDFGHAGDVFWRVLCHACTVF</sequence>
<name>A0A0N9HNY1_9PSEU</name>
<dbReference type="KEGG" id="kphy:AOZ06_04085"/>
<evidence type="ECO:0000313" key="1">
    <source>
        <dbReference type="EMBL" id="ALG06216.1"/>
    </source>
</evidence>
<accession>A0A0N9HNY1</accession>
<dbReference type="Proteomes" id="UP000063699">
    <property type="component" value="Chromosome"/>
</dbReference>
<dbReference type="AlphaFoldDB" id="A0A0N9HNY1"/>
<organism evidence="1 2">
    <name type="scientific">Kibdelosporangium phytohabitans</name>
    <dbReference type="NCBI Taxonomy" id="860235"/>
    <lineage>
        <taxon>Bacteria</taxon>
        <taxon>Bacillati</taxon>
        <taxon>Actinomycetota</taxon>
        <taxon>Actinomycetes</taxon>
        <taxon>Pseudonocardiales</taxon>
        <taxon>Pseudonocardiaceae</taxon>
        <taxon>Kibdelosporangium</taxon>
    </lineage>
</organism>
<reference evidence="1 2" key="1">
    <citation type="submission" date="2015-07" db="EMBL/GenBank/DDBJ databases">
        <title>Genome sequencing of Kibdelosporangium phytohabitans.</title>
        <authorList>
            <person name="Qin S."/>
            <person name="Xing K."/>
        </authorList>
    </citation>
    <scope>NUCLEOTIDE SEQUENCE [LARGE SCALE GENOMIC DNA]</scope>
    <source>
        <strain evidence="1 2">KLBMP1111</strain>
    </source>
</reference>